<evidence type="ECO:0000313" key="2">
    <source>
        <dbReference type="EMBL" id="KAK0368597.1"/>
    </source>
</evidence>
<evidence type="ECO:0000313" key="3">
    <source>
        <dbReference type="Proteomes" id="UP001169217"/>
    </source>
</evidence>
<keyword evidence="1" id="KW-0472">Membrane</keyword>
<organism evidence="2 3">
    <name type="scientific">Colletotrichum limetticola</name>
    <dbReference type="NCBI Taxonomy" id="1209924"/>
    <lineage>
        <taxon>Eukaryota</taxon>
        <taxon>Fungi</taxon>
        <taxon>Dikarya</taxon>
        <taxon>Ascomycota</taxon>
        <taxon>Pezizomycotina</taxon>
        <taxon>Sordariomycetes</taxon>
        <taxon>Hypocreomycetidae</taxon>
        <taxon>Glomerellales</taxon>
        <taxon>Glomerellaceae</taxon>
        <taxon>Colletotrichum</taxon>
        <taxon>Colletotrichum acutatum species complex</taxon>
    </lineage>
</organism>
<comment type="caution">
    <text evidence="2">The sequence shown here is derived from an EMBL/GenBank/DDBJ whole genome shotgun (WGS) entry which is preliminary data.</text>
</comment>
<feature type="transmembrane region" description="Helical" evidence="1">
    <location>
        <begin position="101"/>
        <end position="121"/>
    </location>
</feature>
<evidence type="ECO:0008006" key="4">
    <source>
        <dbReference type="Google" id="ProtNLM"/>
    </source>
</evidence>
<protein>
    <recommendedName>
        <fullName evidence="4">Secreted protein</fullName>
    </recommendedName>
</protein>
<keyword evidence="1" id="KW-0812">Transmembrane</keyword>
<proteinExistence type="predicted"/>
<feature type="transmembrane region" description="Helical" evidence="1">
    <location>
        <begin position="76"/>
        <end position="95"/>
    </location>
</feature>
<reference evidence="2" key="1">
    <citation type="submission" date="2023-04" db="EMBL/GenBank/DDBJ databases">
        <title>Colletotrichum limetticola genome sequence.</title>
        <authorList>
            <person name="Baroncelli R."/>
        </authorList>
    </citation>
    <scope>NUCLEOTIDE SEQUENCE</scope>
    <source>
        <strain evidence="2">KLA-Anderson</strain>
    </source>
</reference>
<gene>
    <name evidence="2" type="ORF">CLIM01_14046</name>
</gene>
<keyword evidence="3" id="KW-1185">Reference proteome</keyword>
<accession>A0ABQ9P942</accession>
<dbReference type="EMBL" id="JARUPT010000811">
    <property type="protein sequence ID" value="KAK0368597.1"/>
    <property type="molecule type" value="Genomic_DNA"/>
</dbReference>
<evidence type="ECO:0000256" key="1">
    <source>
        <dbReference type="SAM" id="Phobius"/>
    </source>
</evidence>
<keyword evidence="1" id="KW-1133">Transmembrane helix</keyword>
<dbReference type="Proteomes" id="UP001169217">
    <property type="component" value="Unassembled WGS sequence"/>
</dbReference>
<sequence length="125" mass="13554">MCLGAVVVLLVKTRDPPAEVAMVLSLDTSCFVACSRIFRGQSPLAPTSRPFGCRINAEDDIVPKVTSADASGRGSINLVLFSKISFSLLLVFFHILRCGTFLYVLGVLCCIYPSSPVLAYYSTHF</sequence>
<name>A0ABQ9P942_9PEZI</name>